<evidence type="ECO:0000313" key="1">
    <source>
        <dbReference type="EMBL" id="TSE02984.1"/>
    </source>
</evidence>
<keyword evidence="2" id="KW-1185">Reference proteome</keyword>
<dbReference type="RefSeq" id="WP_143919154.1">
    <property type="nucleotide sequence ID" value="NZ_CANLFO010000011.1"/>
</dbReference>
<sequence>MIFPKGLMINPENRQYRTNEINFLFALNATIRRNMGISKKSYLVAGAGLKPGTFGIMSP</sequence>
<evidence type="ECO:0000313" key="2">
    <source>
        <dbReference type="Proteomes" id="UP000318833"/>
    </source>
</evidence>
<proteinExistence type="predicted"/>
<name>A0A554VAB4_9FLAO</name>
<accession>A0A554VAB4</accession>
<gene>
    <name evidence="1" type="ORF">FOF46_30260</name>
</gene>
<comment type="caution">
    <text evidence="1">The sequence shown here is derived from an EMBL/GenBank/DDBJ whole genome shotgun (WGS) entry which is preliminary data.</text>
</comment>
<dbReference type="EMBL" id="VLNR01000132">
    <property type="protein sequence ID" value="TSE02984.1"/>
    <property type="molecule type" value="Genomic_DNA"/>
</dbReference>
<dbReference type="AlphaFoldDB" id="A0A554VAB4"/>
<dbReference type="OrthoDB" id="9815006at2"/>
<reference evidence="1 2" key="1">
    <citation type="submission" date="2019-07" db="EMBL/GenBank/DDBJ databases">
        <title>The draft genome sequence of Aquimarina algiphila M91.</title>
        <authorList>
            <person name="Meng X."/>
        </authorList>
    </citation>
    <scope>NUCLEOTIDE SEQUENCE [LARGE SCALE GENOMIC DNA]</scope>
    <source>
        <strain evidence="1 2">M91</strain>
    </source>
</reference>
<protein>
    <submittedName>
        <fullName evidence="1">Uncharacterized protein</fullName>
    </submittedName>
</protein>
<organism evidence="1 2">
    <name type="scientific">Aquimarina algiphila</name>
    <dbReference type="NCBI Taxonomy" id="2047982"/>
    <lineage>
        <taxon>Bacteria</taxon>
        <taxon>Pseudomonadati</taxon>
        <taxon>Bacteroidota</taxon>
        <taxon>Flavobacteriia</taxon>
        <taxon>Flavobacteriales</taxon>
        <taxon>Flavobacteriaceae</taxon>
        <taxon>Aquimarina</taxon>
    </lineage>
</organism>
<dbReference type="Proteomes" id="UP000318833">
    <property type="component" value="Unassembled WGS sequence"/>
</dbReference>